<evidence type="ECO:0000259" key="1">
    <source>
        <dbReference type="Pfam" id="PF02036"/>
    </source>
</evidence>
<dbReference type="Gene3D" id="3.30.1050.10">
    <property type="entry name" value="SCP2 sterol-binding domain"/>
    <property type="match status" value="1"/>
</dbReference>
<organism evidence="2 3">
    <name type="scientific">Myxozyma melibiosi</name>
    <dbReference type="NCBI Taxonomy" id="54550"/>
    <lineage>
        <taxon>Eukaryota</taxon>
        <taxon>Fungi</taxon>
        <taxon>Dikarya</taxon>
        <taxon>Ascomycota</taxon>
        <taxon>Saccharomycotina</taxon>
        <taxon>Lipomycetes</taxon>
        <taxon>Lipomycetales</taxon>
        <taxon>Lipomycetaceae</taxon>
        <taxon>Myxozyma</taxon>
    </lineage>
</organism>
<keyword evidence="3" id="KW-1185">Reference proteome</keyword>
<dbReference type="RefSeq" id="XP_064766593.1">
    <property type="nucleotide sequence ID" value="XM_064915321.1"/>
</dbReference>
<accession>A0ABR1F141</accession>
<dbReference type="PANTHER" id="PTHR10094:SF25">
    <property type="entry name" value="SCP2 STEROL-BINDING DOMAIN-CONTAINING PROTEIN 1"/>
    <property type="match status" value="1"/>
</dbReference>
<proteinExistence type="predicted"/>
<evidence type="ECO:0000313" key="3">
    <source>
        <dbReference type="Proteomes" id="UP001498771"/>
    </source>
</evidence>
<protein>
    <submittedName>
        <fullName evidence="2">SCP2 sterol-binding domain-containing protein</fullName>
    </submittedName>
</protein>
<reference evidence="2 3" key="1">
    <citation type="submission" date="2024-03" db="EMBL/GenBank/DDBJ databases">
        <title>Genome-scale model development and genomic sequencing of the oleaginous clade Lipomyces.</title>
        <authorList>
            <consortium name="Lawrence Berkeley National Laboratory"/>
            <person name="Czajka J.J."/>
            <person name="Han Y."/>
            <person name="Kim J."/>
            <person name="Mondo S.J."/>
            <person name="Hofstad B.A."/>
            <person name="Robles A."/>
            <person name="Haridas S."/>
            <person name="Riley R."/>
            <person name="LaButti K."/>
            <person name="Pangilinan J."/>
            <person name="Andreopoulos W."/>
            <person name="Lipzen A."/>
            <person name="Yan J."/>
            <person name="Wang M."/>
            <person name="Ng V."/>
            <person name="Grigoriev I.V."/>
            <person name="Spatafora J.W."/>
            <person name="Magnuson J.K."/>
            <person name="Baker S.E."/>
            <person name="Pomraning K.R."/>
        </authorList>
    </citation>
    <scope>NUCLEOTIDE SEQUENCE [LARGE SCALE GENOMIC DNA]</scope>
    <source>
        <strain evidence="2 3">Phaff 52-87</strain>
    </source>
</reference>
<dbReference type="GeneID" id="90040833"/>
<dbReference type="EMBL" id="JBBJBU010000011">
    <property type="protein sequence ID" value="KAK7203560.1"/>
    <property type="molecule type" value="Genomic_DNA"/>
</dbReference>
<dbReference type="Proteomes" id="UP001498771">
    <property type="component" value="Unassembled WGS sequence"/>
</dbReference>
<dbReference type="Pfam" id="PF02036">
    <property type="entry name" value="SCP2"/>
    <property type="match status" value="1"/>
</dbReference>
<comment type="caution">
    <text evidence="2">The sequence shown here is derived from an EMBL/GenBank/DDBJ whole genome shotgun (WGS) entry which is preliminary data.</text>
</comment>
<name>A0ABR1F141_9ASCO</name>
<sequence length="128" mass="13607">MSLKVDAFPSSIAFDAIKSALSDEKEKKAAIKKGGAIFSFELKNAAGETQNWFIDLKSSGEVGKGLGPDGKKADIVLSLSEDNFAKLIDGKANAQKLFMSGKLKVKGDIMKATKIETVLKSAQAKAKL</sequence>
<dbReference type="PANTHER" id="PTHR10094">
    <property type="entry name" value="STEROL CARRIER PROTEIN 2 SCP-2 FAMILY PROTEIN"/>
    <property type="match status" value="1"/>
</dbReference>
<feature type="domain" description="SCP2" evidence="1">
    <location>
        <begin position="17"/>
        <end position="120"/>
    </location>
</feature>
<dbReference type="InterPro" id="IPR036527">
    <property type="entry name" value="SCP2_sterol-bd_dom_sf"/>
</dbReference>
<evidence type="ECO:0000313" key="2">
    <source>
        <dbReference type="EMBL" id="KAK7203560.1"/>
    </source>
</evidence>
<gene>
    <name evidence="2" type="ORF">BZA70DRAFT_67404</name>
</gene>
<dbReference type="InterPro" id="IPR003033">
    <property type="entry name" value="SCP2_sterol-bd_dom"/>
</dbReference>
<dbReference type="SUPFAM" id="SSF55718">
    <property type="entry name" value="SCP-like"/>
    <property type="match status" value="1"/>
</dbReference>